<reference evidence="3" key="1">
    <citation type="submission" date="2010-08" db="EMBL/GenBank/DDBJ databases">
        <authorList>
            <consortium name="Caenorhabditis japonica Sequencing Consortium"/>
            <person name="Wilson R.K."/>
        </authorList>
    </citation>
    <scope>NUCLEOTIDE SEQUENCE [LARGE SCALE GENOMIC DNA]</scope>
    <source>
        <strain evidence="3">DF5081</strain>
    </source>
</reference>
<proteinExistence type="predicted"/>
<dbReference type="AlphaFoldDB" id="A0A8R1IU16"/>
<dbReference type="Proteomes" id="UP000005237">
    <property type="component" value="Unassembled WGS sequence"/>
</dbReference>
<evidence type="ECO:0000256" key="1">
    <source>
        <dbReference type="SAM" id="SignalP"/>
    </source>
</evidence>
<dbReference type="EnsemblMetazoa" id="CJA38110.1">
    <property type="protein sequence ID" value="CJA38110.1"/>
    <property type="gene ID" value="WBGene00213957"/>
</dbReference>
<evidence type="ECO:0000313" key="2">
    <source>
        <dbReference type="EnsemblMetazoa" id="CJA38110.1"/>
    </source>
</evidence>
<feature type="chain" id="PRO_5035792221" evidence="1">
    <location>
        <begin position="19"/>
        <end position="70"/>
    </location>
</feature>
<feature type="signal peptide" evidence="1">
    <location>
        <begin position="1"/>
        <end position="18"/>
    </location>
</feature>
<accession>A0A8R1IU16</accession>
<keyword evidence="1" id="KW-0732">Signal</keyword>
<reference evidence="2" key="2">
    <citation type="submission" date="2022-06" db="UniProtKB">
        <authorList>
            <consortium name="EnsemblMetazoa"/>
        </authorList>
    </citation>
    <scope>IDENTIFICATION</scope>
    <source>
        <strain evidence="2">DF5081</strain>
    </source>
</reference>
<name>A0A8R1IU16_CAEJA</name>
<sequence>MLFPILLFAALVGEATLGNPMRWDFDEVSYDQDTMYGFLTRFWNKGKSCKCAPLATWKKRPRFRRKSARD</sequence>
<keyword evidence="3" id="KW-1185">Reference proteome</keyword>
<organism evidence="2 3">
    <name type="scientific">Caenorhabditis japonica</name>
    <dbReference type="NCBI Taxonomy" id="281687"/>
    <lineage>
        <taxon>Eukaryota</taxon>
        <taxon>Metazoa</taxon>
        <taxon>Ecdysozoa</taxon>
        <taxon>Nematoda</taxon>
        <taxon>Chromadorea</taxon>
        <taxon>Rhabditida</taxon>
        <taxon>Rhabditina</taxon>
        <taxon>Rhabditomorpha</taxon>
        <taxon>Rhabditoidea</taxon>
        <taxon>Rhabditidae</taxon>
        <taxon>Peloderinae</taxon>
        <taxon>Caenorhabditis</taxon>
    </lineage>
</organism>
<evidence type="ECO:0000313" key="3">
    <source>
        <dbReference type="Proteomes" id="UP000005237"/>
    </source>
</evidence>
<protein>
    <submittedName>
        <fullName evidence="2">Uncharacterized protein</fullName>
    </submittedName>
</protein>